<feature type="compositionally biased region" description="Basic and acidic residues" evidence="2">
    <location>
        <begin position="8"/>
        <end position="29"/>
    </location>
</feature>
<feature type="coiled-coil region" evidence="1">
    <location>
        <begin position="517"/>
        <end position="626"/>
    </location>
</feature>
<feature type="region of interest" description="Disordered" evidence="2">
    <location>
        <begin position="208"/>
        <end position="236"/>
    </location>
</feature>
<feature type="region of interest" description="Disordered" evidence="2">
    <location>
        <begin position="1"/>
        <end position="43"/>
    </location>
</feature>
<keyword evidence="1" id="KW-0175">Coiled coil</keyword>
<dbReference type="GO" id="GO:0061608">
    <property type="term" value="F:nuclear import signal receptor activity"/>
    <property type="evidence" value="ECO:0007669"/>
    <property type="project" value="InterPro"/>
</dbReference>
<evidence type="ECO:0000313" key="5">
    <source>
        <dbReference type="Proteomes" id="UP000737018"/>
    </source>
</evidence>
<keyword evidence="5" id="KW-1185">Reference proteome</keyword>
<evidence type="ECO:0000259" key="3">
    <source>
        <dbReference type="Pfam" id="PF01749"/>
    </source>
</evidence>
<sequence length="754" mass="88037">MAMEVDEDRQRHEDNMMKICKSKREESLQKKRREGLQATHQQSFSSPLHAFATTTVKKKLESLPLKVSRVWSIDSNLQLEATTQFQKLFSIERSPPIEEVIQSGVVPRFAEKPKLEMEELTKFLEYHVEVDPEKAEELDQTKKTENYVTRILKLVKDEVECRKYGITKDPKKESELVGLVENFYKRYKSLYSMYDHLRRDLDTGLHGREEENFPLSPSSSDSEYYSSDEIDGNNGKLENENQELATEEFEVADPNHKLSSTEAKKEYLNSDHMAAMCKIQEAEQINKNLRVEADQRERELLAIVKEYEEHKTQASGRIREFKSQLTGLKFEVESLQDQKRNMKAHIQSKATEATQLIETNIGLHARILQLEFLLKDKGDEVASLLEKLKDSENYSSLKIADLIEEKEGLHARNLELESALTERGHVISALQKKYKIKENEASTQFMTLSAQINNLQQDLDSLQTRKSQLELQIERDKQESCQRLTLAESQNYELISKFGDEKRTLKEQESTKNEKSLHFAERKIEELAERFRNNIEDNIRLLCQRVLIIEHLHTENKDNYRMTKERYEQEIRVLEAKTATYGAEITKMRAIVVAANNTLSISDLVVNELEVDNINVLNRINKMSNEIQHAKEWVTERNKEMKALKVYTDCLVARLDDKVEQELLLREKVWNLEAKENKEVEQKLNLKKAISQLKKKVEELKKSIKEKDEELLNLGEEKREAIRQLCVLIDYQYSRYDHLKNLMSKMTARGGTRT</sequence>
<comment type="caution">
    <text evidence="4">The sequence shown here is derived from an EMBL/GenBank/DDBJ whole genome shotgun (WGS) entry which is preliminary data.</text>
</comment>
<accession>A0A8J4QVN3</accession>
<feature type="domain" description="IBB" evidence="3">
    <location>
        <begin position="4"/>
        <end position="83"/>
    </location>
</feature>
<dbReference type="PANTHER" id="PTHR47357">
    <property type="entry name" value="COP1-INTERACTIVE PROTEIN 1"/>
    <property type="match status" value="1"/>
</dbReference>
<organism evidence="4 5">
    <name type="scientific">Castanea mollissima</name>
    <name type="common">Chinese chestnut</name>
    <dbReference type="NCBI Taxonomy" id="60419"/>
    <lineage>
        <taxon>Eukaryota</taxon>
        <taxon>Viridiplantae</taxon>
        <taxon>Streptophyta</taxon>
        <taxon>Embryophyta</taxon>
        <taxon>Tracheophyta</taxon>
        <taxon>Spermatophyta</taxon>
        <taxon>Magnoliopsida</taxon>
        <taxon>eudicotyledons</taxon>
        <taxon>Gunneridae</taxon>
        <taxon>Pentapetalae</taxon>
        <taxon>rosids</taxon>
        <taxon>fabids</taxon>
        <taxon>Fagales</taxon>
        <taxon>Fagaceae</taxon>
        <taxon>Castanea</taxon>
    </lineage>
</organism>
<reference evidence="4" key="1">
    <citation type="submission" date="2020-03" db="EMBL/GenBank/DDBJ databases">
        <title>Castanea mollissima Vanexum genome sequencing.</title>
        <authorList>
            <person name="Staton M."/>
        </authorList>
    </citation>
    <scope>NUCLEOTIDE SEQUENCE</scope>
    <source>
        <tissue evidence="4">Leaf</tissue>
    </source>
</reference>
<dbReference type="OrthoDB" id="10255522at2759"/>
<dbReference type="GO" id="GO:0005200">
    <property type="term" value="F:structural constituent of cytoskeleton"/>
    <property type="evidence" value="ECO:0007669"/>
    <property type="project" value="TreeGrafter"/>
</dbReference>
<proteinExistence type="predicted"/>
<dbReference type="InterPro" id="IPR016024">
    <property type="entry name" value="ARM-type_fold"/>
</dbReference>
<dbReference type="InterPro" id="IPR011989">
    <property type="entry name" value="ARM-like"/>
</dbReference>
<dbReference type="AlphaFoldDB" id="A0A8J4QVN3"/>
<feature type="coiled-coil region" evidence="1">
    <location>
        <begin position="445"/>
        <end position="479"/>
    </location>
</feature>
<dbReference type="GO" id="GO:0005856">
    <property type="term" value="C:cytoskeleton"/>
    <property type="evidence" value="ECO:0007669"/>
    <property type="project" value="TreeGrafter"/>
</dbReference>
<evidence type="ECO:0000256" key="2">
    <source>
        <dbReference type="SAM" id="MobiDB-lite"/>
    </source>
</evidence>
<dbReference type="SUPFAM" id="SSF48371">
    <property type="entry name" value="ARM repeat"/>
    <property type="match status" value="1"/>
</dbReference>
<gene>
    <name evidence="4" type="ORF">CMV_021850</name>
</gene>
<protein>
    <recommendedName>
        <fullName evidence="3">IBB domain-containing protein</fullName>
    </recommendedName>
</protein>
<dbReference type="Pfam" id="PF01749">
    <property type="entry name" value="IBB"/>
    <property type="match status" value="1"/>
</dbReference>
<dbReference type="InterPro" id="IPR002652">
    <property type="entry name" value="Importin-a_IBB"/>
</dbReference>
<name>A0A8J4QVN3_9ROSI</name>
<evidence type="ECO:0000256" key="1">
    <source>
        <dbReference type="SAM" id="Coils"/>
    </source>
</evidence>
<feature type="coiled-coil region" evidence="1">
    <location>
        <begin position="683"/>
        <end position="724"/>
    </location>
</feature>
<dbReference type="GO" id="GO:0006606">
    <property type="term" value="P:protein import into nucleus"/>
    <property type="evidence" value="ECO:0007669"/>
    <property type="project" value="InterPro"/>
</dbReference>
<dbReference type="Gene3D" id="1.25.10.10">
    <property type="entry name" value="Leucine-rich Repeat Variant"/>
    <property type="match status" value="1"/>
</dbReference>
<dbReference type="PANTHER" id="PTHR47357:SF4">
    <property type="entry name" value="MYOSIN HEAVY CHAIN-LIKE PROTEIN"/>
    <property type="match status" value="1"/>
</dbReference>
<evidence type="ECO:0000313" key="4">
    <source>
        <dbReference type="EMBL" id="KAF3952613.1"/>
    </source>
</evidence>
<dbReference type="Proteomes" id="UP000737018">
    <property type="component" value="Unassembled WGS sequence"/>
</dbReference>
<feature type="coiled-coil region" evidence="1">
    <location>
        <begin position="279"/>
        <end position="352"/>
    </location>
</feature>
<dbReference type="EMBL" id="JRKL02004434">
    <property type="protein sequence ID" value="KAF3952613.1"/>
    <property type="molecule type" value="Genomic_DNA"/>
</dbReference>